<evidence type="ECO:0000313" key="2">
    <source>
        <dbReference type="EMBL" id="OCL01342.1"/>
    </source>
</evidence>
<evidence type="ECO:0000259" key="1">
    <source>
        <dbReference type="PROSITE" id="PS50097"/>
    </source>
</evidence>
<feature type="domain" description="BTB" evidence="1">
    <location>
        <begin position="22"/>
        <end position="93"/>
    </location>
</feature>
<protein>
    <recommendedName>
        <fullName evidence="1">BTB domain-containing protein</fullName>
    </recommendedName>
</protein>
<dbReference type="InterPro" id="IPR011333">
    <property type="entry name" value="SKP1/BTB/POZ_sf"/>
</dbReference>
<dbReference type="SUPFAM" id="SSF54695">
    <property type="entry name" value="POZ domain"/>
    <property type="match status" value="1"/>
</dbReference>
<dbReference type="Pfam" id="PF00651">
    <property type="entry name" value="BTB"/>
    <property type="match status" value="1"/>
</dbReference>
<dbReference type="CDD" id="cd18186">
    <property type="entry name" value="BTB_POZ_ZBTB_KLHL-like"/>
    <property type="match status" value="1"/>
</dbReference>
<gene>
    <name evidence="2" type="ORF">AOQ84DRAFT_329091</name>
</gene>
<dbReference type="AlphaFoldDB" id="A0A8E2EMA0"/>
<dbReference type="Gene3D" id="3.30.710.10">
    <property type="entry name" value="Potassium Channel Kv1.1, Chain A"/>
    <property type="match status" value="1"/>
</dbReference>
<reference evidence="2 3" key="1">
    <citation type="journal article" date="2016" name="Nat. Commun.">
        <title>Ectomycorrhizal ecology is imprinted in the genome of the dominant symbiotic fungus Cenococcum geophilum.</title>
        <authorList>
            <consortium name="DOE Joint Genome Institute"/>
            <person name="Peter M."/>
            <person name="Kohler A."/>
            <person name="Ohm R.A."/>
            <person name="Kuo A."/>
            <person name="Krutzmann J."/>
            <person name="Morin E."/>
            <person name="Arend M."/>
            <person name="Barry K.W."/>
            <person name="Binder M."/>
            <person name="Choi C."/>
            <person name="Clum A."/>
            <person name="Copeland A."/>
            <person name="Grisel N."/>
            <person name="Haridas S."/>
            <person name="Kipfer T."/>
            <person name="LaButti K."/>
            <person name="Lindquist E."/>
            <person name="Lipzen A."/>
            <person name="Maire R."/>
            <person name="Meier B."/>
            <person name="Mihaltcheva S."/>
            <person name="Molinier V."/>
            <person name="Murat C."/>
            <person name="Poggeler S."/>
            <person name="Quandt C.A."/>
            <person name="Sperisen C."/>
            <person name="Tritt A."/>
            <person name="Tisserant E."/>
            <person name="Crous P.W."/>
            <person name="Henrissat B."/>
            <person name="Nehls U."/>
            <person name="Egli S."/>
            <person name="Spatafora J.W."/>
            <person name="Grigoriev I.V."/>
            <person name="Martin F.M."/>
        </authorList>
    </citation>
    <scope>NUCLEOTIDE SEQUENCE [LARGE SCALE GENOMIC DNA]</scope>
    <source>
        <strain evidence="2 3">CBS 207.34</strain>
    </source>
</reference>
<dbReference type="PANTHER" id="PTHR47843:SF2">
    <property type="entry name" value="BTB DOMAIN-CONTAINING PROTEIN"/>
    <property type="match status" value="1"/>
</dbReference>
<dbReference type="InterPro" id="IPR000210">
    <property type="entry name" value="BTB/POZ_dom"/>
</dbReference>
<organism evidence="2 3">
    <name type="scientific">Glonium stellatum</name>
    <dbReference type="NCBI Taxonomy" id="574774"/>
    <lineage>
        <taxon>Eukaryota</taxon>
        <taxon>Fungi</taxon>
        <taxon>Dikarya</taxon>
        <taxon>Ascomycota</taxon>
        <taxon>Pezizomycotina</taxon>
        <taxon>Dothideomycetes</taxon>
        <taxon>Pleosporomycetidae</taxon>
        <taxon>Gloniales</taxon>
        <taxon>Gloniaceae</taxon>
        <taxon>Glonium</taxon>
    </lineage>
</organism>
<dbReference type="SMART" id="SM00225">
    <property type="entry name" value="BTB"/>
    <property type="match status" value="1"/>
</dbReference>
<keyword evidence="3" id="KW-1185">Reference proteome</keyword>
<dbReference type="PROSITE" id="PS50097">
    <property type="entry name" value="BTB"/>
    <property type="match status" value="1"/>
</dbReference>
<accession>A0A8E2EMA0</accession>
<dbReference type="OrthoDB" id="194443at2759"/>
<dbReference type="PANTHER" id="PTHR47843">
    <property type="entry name" value="BTB DOMAIN-CONTAINING PROTEIN-RELATED"/>
    <property type="match status" value="1"/>
</dbReference>
<name>A0A8E2EMA0_9PEZI</name>
<sequence>MSTTSEIANPLKQCRPRLSAAAHTIFTIEVGPEKKPYLLHQDLLTHCSGYFRAALTGPFKEAEERKLHLEDVTVETFNAFVDWLYLGKLPGQKKLLYVEDALSDSDEEGEEHENFLNSLAITRMHVFADRYDIPEIRRITIDMLSVYCERKARFPGVQTFKTAFQSLPDTSLFRKLLVDNYCNSGGPDIKPEDQQILPQEFLFAVLARYNEIVRKSKFVNSLALANSNICDYHEHTNDEEKKICGEKREAQKGLYRGRGKGST</sequence>
<proteinExistence type="predicted"/>
<dbReference type="Proteomes" id="UP000250140">
    <property type="component" value="Unassembled WGS sequence"/>
</dbReference>
<dbReference type="EMBL" id="KV751146">
    <property type="protein sequence ID" value="OCL01342.1"/>
    <property type="molecule type" value="Genomic_DNA"/>
</dbReference>
<evidence type="ECO:0000313" key="3">
    <source>
        <dbReference type="Proteomes" id="UP000250140"/>
    </source>
</evidence>